<feature type="compositionally biased region" description="Low complexity" evidence="1">
    <location>
        <begin position="390"/>
        <end position="400"/>
    </location>
</feature>
<dbReference type="AlphaFoldDB" id="A0ABD1WBD3"/>
<feature type="compositionally biased region" description="Basic and acidic residues" evidence="1">
    <location>
        <begin position="329"/>
        <end position="340"/>
    </location>
</feature>
<proteinExistence type="predicted"/>
<name>A0ABD1WBD3_9LAMI</name>
<comment type="caution">
    <text evidence="2">The sequence shown here is derived from an EMBL/GenBank/DDBJ whole genome shotgun (WGS) entry which is preliminary data.</text>
</comment>
<organism evidence="2 3">
    <name type="scientific">Forsythia ovata</name>
    <dbReference type="NCBI Taxonomy" id="205694"/>
    <lineage>
        <taxon>Eukaryota</taxon>
        <taxon>Viridiplantae</taxon>
        <taxon>Streptophyta</taxon>
        <taxon>Embryophyta</taxon>
        <taxon>Tracheophyta</taxon>
        <taxon>Spermatophyta</taxon>
        <taxon>Magnoliopsida</taxon>
        <taxon>eudicotyledons</taxon>
        <taxon>Gunneridae</taxon>
        <taxon>Pentapetalae</taxon>
        <taxon>asterids</taxon>
        <taxon>lamiids</taxon>
        <taxon>Lamiales</taxon>
        <taxon>Oleaceae</taxon>
        <taxon>Forsythieae</taxon>
        <taxon>Forsythia</taxon>
    </lineage>
</organism>
<dbReference type="PANTHER" id="PTHR37736">
    <property type="entry name" value="GLYCINE-RICH PROTEIN"/>
    <property type="match status" value="1"/>
</dbReference>
<feature type="region of interest" description="Disordered" evidence="1">
    <location>
        <begin position="91"/>
        <end position="112"/>
    </location>
</feature>
<evidence type="ECO:0000313" key="3">
    <source>
        <dbReference type="Proteomes" id="UP001604277"/>
    </source>
</evidence>
<protein>
    <submittedName>
        <fullName evidence="2">Glycine-rich protein</fullName>
    </submittedName>
</protein>
<gene>
    <name evidence="2" type="ORF">Fot_16125</name>
</gene>
<accession>A0ABD1WBD3</accession>
<dbReference type="Proteomes" id="UP001604277">
    <property type="component" value="Unassembled WGS sequence"/>
</dbReference>
<reference evidence="3" key="1">
    <citation type="submission" date="2024-07" db="EMBL/GenBank/DDBJ databases">
        <title>Two chromosome-level genome assemblies of Korean endemic species Abeliophyllum distichum and Forsythia ovata (Oleaceae).</title>
        <authorList>
            <person name="Jang H."/>
        </authorList>
    </citation>
    <scope>NUCLEOTIDE SEQUENCE [LARGE SCALE GENOMIC DNA]</scope>
</reference>
<dbReference type="PANTHER" id="PTHR37736:SF1">
    <property type="entry name" value="GLYCINE-RICH PROTEIN"/>
    <property type="match status" value="1"/>
</dbReference>
<dbReference type="EMBL" id="JBFOLJ010000004">
    <property type="protein sequence ID" value="KAL2546892.1"/>
    <property type="molecule type" value="Genomic_DNA"/>
</dbReference>
<keyword evidence="3" id="KW-1185">Reference proteome</keyword>
<evidence type="ECO:0000256" key="1">
    <source>
        <dbReference type="SAM" id="MobiDB-lite"/>
    </source>
</evidence>
<sequence length="425" mass="47264">MAADIASSSEMTDGPVLSVINKRIRALRKKQNRILQMEESLAQGKTLNKEQEETLRSKSAVLSGIDELEKLRQPLLAAISQEISLALEKHQNPETPIGENPCEETGNTGEEKQAEAEGVPEISDLLNLLYFGCMFDVKTLMLAHENMLTRTHERNCCLTYDYVTDDDAADPLKEWDFDLISMLASSLVSRPVDSISSHKDALQKCVQHAKNWLANTDQSIELNSNVTYASLREKLNKILASDYFTTTPKMKAPVEMAAAAGSYSSFQVPVHGSVVELNVPVQVESSAAEYPQEEEELSNSHGNEIYGDEDHQESDLQAQTEAAIPDTEFEQKSRDLESKEQQYPPRRSQQNYRGGRGGGDRRGYPNGRGGRGSGRGGYQNGLSQFYDQPSNYYSRNYNYRGRGGRGGNYNYHAPTSYAGHVQAES</sequence>
<feature type="compositionally biased region" description="Gly residues" evidence="1">
    <location>
        <begin position="366"/>
        <end position="379"/>
    </location>
</feature>
<feature type="region of interest" description="Disordered" evidence="1">
    <location>
        <begin position="285"/>
        <end position="425"/>
    </location>
</feature>
<evidence type="ECO:0000313" key="2">
    <source>
        <dbReference type="EMBL" id="KAL2546892.1"/>
    </source>
</evidence>